<feature type="region of interest" description="Disordered" evidence="1">
    <location>
        <begin position="28"/>
        <end position="66"/>
    </location>
</feature>
<dbReference type="Proteomes" id="UP000192276">
    <property type="component" value="Unassembled WGS sequence"/>
</dbReference>
<dbReference type="RefSeq" id="WP_081161917.1">
    <property type="nucleotide sequence ID" value="NZ_LWBP01000041.1"/>
</dbReference>
<comment type="caution">
    <text evidence="2">The sequence shown here is derived from an EMBL/GenBank/DDBJ whole genome shotgun (WGS) entry which is preliminary data.</text>
</comment>
<gene>
    <name evidence="2" type="ORF">A4R26_33380</name>
</gene>
<proteinExistence type="predicted"/>
<dbReference type="AlphaFoldDB" id="A0A1V9G9Z9"/>
<keyword evidence="3" id="KW-1185">Reference proteome</keyword>
<dbReference type="EMBL" id="LWBP01000041">
    <property type="protein sequence ID" value="OQP67491.1"/>
    <property type="molecule type" value="Genomic_DNA"/>
</dbReference>
<evidence type="ECO:0000313" key="2">
    <source>
        <dbReference type="EMBL" id="OQP67491.1"/>
    </source>
</evidence>
<name>A0A1V9G9Z9_9BACT</name>
<reference evidence="3" key="1">
    <citation type="submission" date="2016-04" db="EMBL/GenBank/DDBJ databases">
        <authorList>
            <person name="Chen L."/>
            <person name="Zhuang W."/>
            <person name="Wang G."/>
        </authorList>
    </citation>
    <scope>NUCLEOTIDE SEQUENCE [LARGE SCALE GENOMIC DNA]</scope>
    <source>
        <strain evidence="3">208</strain>
    </source>
</reference>
<dbReference type="STRING" id="550983.A4R26_33380"/>
<protein>
    <submittedName>
        <fullName evidence="2">Uncharacterized protein</fullName>
    </submittedName>
</protein>
<evidence type="ECO:0000256" key="1">
    <source>
        <dbReference type="SAM" id="MobiDB-lite"/>
    </source>
</evidence>
<evidence type="ECO:0000313" key="3">
    <source>
        <dbReference type="Proteomes" id="UP000192276"/>
    </source>
</evidence>
<feature type="compositionally biased region" description="Basic and acidic residues" evidence="1">
    <location>
        <begin position="30"/>
        <end position="40"/>
    </location>
</feature>
<accession>A0A1V9G9Z9</accession>
<sequence length="78" mass="8550">MKNKLLKRILALISIAFFLISVGLTSVQPHQDKRGNRGEVELPPLSASGMLKGHLPPPGESNIRVTGRQAEHRFNALP</sequence>
<organism evidence="2 3">
    <name type="scientific">Niastella populi</name>
    <dbReference type="NCBI Taxonomy" id="550983"/>
    <lineage>
        <taxon>Bacteria</taxon>
        <taxon>Pseudomonadati</taxon>
        <taxon>Bacteroidota</taxon>
        <taxon>Chitinophagia</taxon>
        <taxon>Chitinophagales</taxon>
        <taxon>Chitinophagaceae</taxon>
        <taxon>Niastella</taxon>
    </lineage>
</organism>